<dbReference type="CDD" id="cd06414">
    <property type="entry name" value="GH25_LytC-like"/>
    <property type="match status" value="1"/>
</dbReference>
<evidence type="ECO:0000256" key="2">
    <source>
        <dbReference type="SAM" id="MobiDB-lite"/>
    </source>
</evidence>
<dbReference type="SMART" id="SM00287">
    <property type="entry name" value="SH3b"/>
    <property type="match status" value="1"/>
</dbReference>
<proteinExistence type="inferred from homology"/>
<dbReference type="InterPro" id="IPR036116">
    <property type="entry name" value="FN3_sf"/>
</dbReference>
<feature type="domain" description="Fibronectin type-III" evidence="3">
    <location>
        <begin position="445"/>
        <end position="539"/>
    </location>
</feature>
<evidence type="ECO:0000256" key="1">
    <source>
        <dbReference type="ARBA" id="ARBA00010646"/>
    </source>
</evidence>
<dbReference type="PROSITE" id="PS50853">
    <property type="entry name" value="FN3"/>
    <property type="match status" value="2"/>
</dbReference>
<reference evidence="5 6" key="1">
    <citation type="submission" date="2022-07" db="EMBL/GenBank/DDBJ databases">
        <title>Genome sequence of Terrisporobacter mayombei DSM6539.</title>
        <authorList>
            <person name="Boeer T."/>
            <person name="Bengelsdorf F.R."/>
            <person name="Daniel R."/>
            <person name="Poehlein A."/>
        </authorList>
    </citation>
    <scope>NUCLEOTIDE SEQUENCE [LARGE SCALE GENOMIC DNA]</scope>
    <source>
        <strain evidence="5 6">DSM 6539</strain>
    </source>
</reference>
<evidence type="ECO:0000259" key="3">
    <source>
        <dbReference type="PROSITE" id="PS50853"/>
    </source>
</evidence>
<dbReference type="Pfam" id="PF01183">
    <property type="entry name" value="Glyco_hydro_25"/>
    <property type="match status" value="1"/>
</dbReference>
<organism evidence="5 6">
    <name type="scientific">Terrisporobacter mayombei</name>
    <dbReference type="NCBI Taxonomy" id="1541"/>
    <lineage>
        <taxon>Bacteria</taxon>
        <taxon>Bacillati</taxon>
        <taxon>Bacillota</taxon>
        <taxon>Clostridia</taxon>
        <taxon>Peptostreptococcales</taxon>
        <taxon>Peptostreptococcaceae</taxon>
        <taxon>Terrisporobacter</taxon>
    </lineage>
</organism>
<gene>
    <name evidence="5" type="ORF">TEMA_19290</name>
</gene>
<dbReference type="InterPro" id="IPR013783">
    <property type="entry name" value="Ig-like_fold"/>
</dbReference>
<dbReference type="InterPro" id="IPR003646">
    <property type="entry name" value="SH3-like_bac-type"/>
</dbReference>
<dbReference type="Gene3D" id="2.60.40.10">
    <property type="entry name" value="Immunoglobulins"/>
    <property type="match status" value="3"/>
</dbReference>
<dbReference type="InterPro" id="IPR003961">
    <property type="entry name" value="FN3_dom"/>
</dbReference>
<feature type="domain" description="SH3b" evidence="4">
    <location>
        <begin position="93"/>
        <end position="155"/>
    </location>
</feature>
<dbReference type="PROSITE" id="PS51904">
    <property type="entry name" value="GLYCOSYL_HYDROL_F25_2"/>
    <property type="match status" value="1"/>
</dbReference>
<name>A0ABY9Q112_9FIRM</name>
<dbReference type="Pfam" id="PF08239">
    <property type="entry name" value="SH3_3"/>
    <property type="match status" value="1"/>
</dbReference>
<comment type="similarity">
    <text evidence="1">Belongs to the glycosyl hydrolase 25 family.</text>
</comment>
<feature type="region of interest" description="Disordered" evidence="2">
    <location>
        <begin position="43"/>
        <end position="71"/>
    </location>
</feature>
<feature type="domain" description="Fibronectin type-III" evidence="3">
    <location>
        <begin position="540"/>
        <end position="634"/>
    </location>
</feature>
<accession>A0ABY9Q112</accession>
<feature type="compositionally biased region" description="Polar residues" evidence="2">
    <location>
        <begin position="43"/>
        <end position="55"/>
    </location>
</feature>
<dbReference type="Gene3D" id="3.20.20.80">
    <property type="entry name" value="Glycosidases"/>
    <property type="match status" value="1"/>
</dbReference>
<dbReference type="InterPro" id="IPR017853">
    <property type="entry name" value="GH"/>
</dbReference>
<evidence type="ECO:0000259" key="4">
    <source>
        <dbReference type="PROSITE" id="PS51781"/>
    </source>
</evidence>
<dbReference type="SUPFAM" id="SSF49265">
    <property type="entry name" value="Fibronectin type III"/>
    <property type="match status" value="2"/>
</dbReference>
<dbReference type="Gene3D" id="2.30.30.40">
    <property type="entry name" value="SH3 Domains"/>
    <property type="match status" value="1"/>
</dbReference>
<dbReference type="PANTHER" id="PTHR34135">
    <property type="entry name" value="LYSOZYME"/>
    <property type="match status" value="1"/>
</dbReference>
<sequence>MKKITRSFLAISLTSSMIFQNMLFVSNGEEIITKGTSKDAYVSSKSLDNQSSTIQPDPEATPHRNMGETPSTYSLQNQLPDLETKGLTEANSIGLGTVTTTTLNVRSGPSASYSVVGTLSNGTKVDIIGRDNNWYKISTNNVTGYVSAPYIKLSPLEKGIDVSKWNGTIDWNKVKADGIDYVIIRGGFGNDTVDPQFHSNMKGASDAGLKIGVYWFSYATSVAKAKEEAAKCLETIAPYKSKITYPVFYDFEYASVDYAKKLGITITKDLSSKMADAFLTAIKNAGYVNGIYTNKDFGDQYFYEDMLFANNLWIAQYSSACTYPRPYMMWQYTEKGTINGIGTSSKPAYFDMNYTYLKPISNQIPSNKIDLSSSSISEISSKTYTGSAIKPSIAVTLNNKTLKANEDYTVTYSNNTSIGTAKITINGIGNYNGSKTTTFKIIPKQVSNISLVKKTTSALTLSWSKLDDVSGYKIYKYNPTSDSYELLKTISNNSTTSYIDEVLKPASVYNYKIRGYKLIDGSYYYGNYSNVFSESTRINKVTNLKLDTRNATSLEISWDRVKDADGYKIYKLDTNTNTYKIIDTINSNSITSYKHSSIISATNYYYKVKAFKYLNGSNRYSDYSSTLKAATRPLQPSVTLSSTKSNYIKANWTKISKRTTGYQIYMSTSKNGTFSSIGTTENTSFTKGNLTKGKTYYFKVRAYRTVDGEKIYSLYSNVKSIVCK</sequence>
<dbReference type="PANTHER" id="PTHR34135:SF2">
    <property type="entry name" value="LYSOZYME"/>
    <property type="match status" value="1"/>
</dbReference>
<dbReference type="InterPro" id="IPR002053">
    <property type="entry name" value="Glyco_hydro_25"/>
</dbReference>
<dbReference type="PROSITE" id="PS51781">
    <property type="entry name" value="SH3B"/>
    <property type="match status" value="1"/>
</dbReference>
<evidence type="ECO:0000313" key="5">
    <source>
        <dbReference type="EMBL" id="WMT81587.1"/>
    </source>
</evidence>
<dbReference type="RefSeq" id="WP_228103722.1">
    <property type="nucleotide sequence ID" value="NZ_CP101637.1"/>
</dbReference>
<dbReference type="SUPFAM" id="SSF51445">
    <property type="entry name" value="(Trans)glycosidases"/>
    <property type="match status" value="1"/>
</dbReference>
<dbReference type="SMART" id="SM00060">
    <property type="entry name" value="FN3"/>
    <property type="match status" value="3"/>
</dbReference>
<keyword evidence="6" id="KW-1185">Reference proteome</keyword>
<dbReference type="Pfam" id="PF00041">
    <property type="entry name" value="fn3"/>
    <property type="match status" value="1"/>
</dbReference>
<evidence type="ECO:0000313" key="6">
    <source>
        <dbReference type="Proteomes" id="UP001235030"/>
    </source>
</evidence>
<dbReference type="CDD" id="cd00063">
    <property type="entry name" value="FN3"/>
    <property type="match status" value="3"/>
</dbReference>
<dbReference type="Proteomes" id="UP001235030">
    <property type="component" value="Chromosome"/>
</dbReference>
<evidence type="ECO:0008006" key="7">
    <source>
        <dbReference type="Google" id="ProtNLM"/>
    </source>
</evidence>
<protein>
    <recommendedName>
        <fullName evidence="7">Glycoside hydrolase</fullName>
    </recommendedName>
</protein>
<dbReference type="EMBL" id="CP101637">
    <property type="protein sequence ID" value="WMT81587.1"/>
    <property type="molecule type" value="Genomic_DNA"/>
</dbReference>